<reference evidence="20" key="1">
    <citation type="submission" date="2014-01" db="EMBL/GenBank/DDBJ databases">
        <authorList>
            <person name="Aslett M."/>
        </authorList>
    </citation>
    <scope>NUCLEOTIDE SEQUENCE</scope>
</reference>
<dbReference type="EC" id="2.3.1.23" evidence="16"/>
<comment type="pathway">
    <text evidence="15">Phospholipid metabolism.</text>
</comment>
<feature type="transmembrane region" description="Helical" evidence="19">
    <location>
        <begin position="12"/>
        <end position="39"/>
    </location>
</feature>
<evidence type="ECO:0000256" key="1">
    <source>
        <dbReference type="ARBA" id="ARBA00004141"/>
    </source>
</evidence>
<keyword evidence="7 19" id="KW-0812">Transmembrane</keyword>
<dbReference type="EC" id="2.3.1.n6" evidence="17"/>
<dbReference type="GO" id="GO:0005783">
    <property type="term" value="C:endoplasmic reticulum"/>
    <property type="evidence" value="ECO:0007669"/>
    <property type="project" value="UniProtKB-SubCell"/>
</dbReference>
<evidence type="ECO:0000256" key="18">
    <source>
        <dbReference type="ARBA" id="ARBA00039721"/>
    </source>
</evidence>
<dbReference type="OrthoDB" id="5974730at2759"/>
<comment type="pathway">
    <text evidence="3">Lipid metabolism; phospholipid metabolism.</text>
</comment>
<keyword evidence="9 19" id="KW-1133">Transmembrane helix</keyword>
<evidence type="ECO:0000256" key="16">
    <source>
        <dbReference type="ARBA" id="ARBA00026120"/>
    </source>
</evidence>
<dbReference type="GO" id="GO:0047184">
    <property type="term" value="F:1-acylglycerophosphocholine O-acyltransferase activity"/>
    <property type="evidence" value="ECO:0007669"/>
    <property type="project" value="UniProtKB-EC"/>
</dbReference>
<keyword evidence="11 19" id="KW-0472">Membrane</keyword>
<dbReference type="AlphaFoldDB" id="A0A077ZGD4"/>
<evidence type="ECO:0000256" key="11">
    <source>
        <dbReference type="ARBA" id="ARBA00023136"/>
    </source>
</evidence>
<sequence>MCNYGWSTIHSMISVFVAYLLCKVAGGSVFSVVFSYLVAGYHYNMSETYDLSWTMPQCVLTLRLIGLILDVYDGGQPEVTYLAKVLKAPLIDIVCLQSMLSEYQKKAAIKDKPSLLEVAAYSYFYGSSLVGPQVCE</sequence>
<evidence type="ECO:0000256" key="17">
    <source>
        <dbReference type="ARBA" id="ARBA00038923"/>
    </source>
</evidence>
<evidence type="ECO:0000256" key="15">
    <source>
        <dbReference type="ARBA" id="ARBA00025707"/>
    </source>
</evidence>
<evidence type="ECO:0000256" key="2">
    <source>
        <dbReference type="ARBA" id="ARBA00004240"/>
    </source>
</evidence>
<dbReference type="GO" id="GO:0071617">
    <property type="term" value="F:lysophospholipid acyltransferase activity"/>
    <property type="evidence" value="ECO:0007669"/>
    <property type="project" value="TreeGrafter"/>
</dbReference>
<proteinExistence type="inferred from homology"/>
<dbReference type="STRING" id="36087.A0A077ZGD4"/>
<evidence type="ECO:0000256" key="14">
    <source>
        <dbReference type="ARBA" id="ARBA00023315"/>
    </source>
</evidence>
<keyword evidence="10" id="KW-0443">Lipid metabolism</keyword>
<evidence type="ECO:0000313" key="20">
    <source>
        <dbReference type="EMBL" id="CDW58643.1"/>
    </source>
</evidence>
<reference evidence="20" key="2">
    <citation type="submission" date="2014-03" db="EMBL/GenBank/DDBJ databases">
        <title>The whipworm genome and dual-species transcriptomics of an intimate host-pathogen interaction.</title>
        <authorList>
            <person name="Foth B.J."/>
            <person name="Tsai I.J."/>
            <person name="Reid A.J."/>
            <person name="Bancroft A.J."/>
            <person name="Nichol S."/>
            <person name="Tracey A."/>
            <person name="Holroyd N."/>
            <person name="Cotton J.A."/>
            <person name="Stanley E.J."/>
            <person name="Zarowiecki M."/>
            <person name="Liu J.Z."/>
            <person name="Huckvale T."/>
            <person name="Cooper P.J."/>
            <person name="Grencis R.K."/>
            <person name="Berriman M."/>
        </authorList>
    </citation>
    <scope>NUCLEOTIDE SEQUENCE [LARGE SCALE GENOMIC DNA]</scope>
</reference>
<dbReference type="InterPro" id="IPR049941">
    <property type="entry name" value="LPLAT_7/PORCN-like"/>
</dbReference>
<keyword evidence="6" id="KW-0808">Transferase</keyword>
<evidence type="ECO:0000256" key="6">
    <source>
        <dbReference type="ARBA" id="ARBA00022679"/>
    </source>
</evidence>
<evidence type="ECO:0000256" key="3">
    <source>
        <dbReference type="ARBA" id="ARBA00005074"/>
    </source>
</evidence>
<protein>
    <recommendedName>
        <fullName evidence="18">Lysophospholipid acyltransferase 5</fullName>
        <ecNumber evidence="16">2.3.1.23</ecNumber>
        <ecNumber evidence="17">2.3.1.n6</ecNumber>
    </recommendedName>
</protein>
<evidence type="ECO:0000256" key="19">
    <source>
        <dbReference type="SAM" id="Phobius"/>
    </source>
</evidence>
<evidence type="ECO:0000256" key="5">
    <source>
        <dbReference type="ARBA" id="ARBA00022516"/>
    </source>
</evidence>
<keyword evidence="13" id="KW-1208">Phospholipid metabolism</keyword>
<dbReference type="PANTHER" id="PTHR13906">
    <property type="entry name" value="PORCUPINE"/>
    <property type="match status" value="1"/>
</dbReference>
<dbReference type="EMBL" id="HG806386">
    <property type="protein sequence ID" value="CDW58643.1"/>
    <property type="molecule type" value="Genomic_DNA"/>
</dbReference>
<dbReference type="Proteomes" id="UP000030665">
    <property type="component" value="Unassembled WGS sequence"/>
</dbReference>
<dbReference type="GO" id="GO:0030258">
    <property type="term" value="P:lipid modification"/>
    <property type="evidence" value="ECO:0007669"/>
    <property type="project" value="TreeGrafter"/>
</dbReference>
<comment type="subcellular location">
    <subcellularLocation>
        <location evidence="2">Endoplasmic reticulum</location>
    </subcellularLocation>
    <subcellularLocation>
        <location evidence="1">Membrane</location>
        <topology evidence="1">Multi-pass membrane protein</topology>
    </subcellularLocation>
</comment>
<dbReference type="PANTHER" id="PTHR13906:SF14">
    <property type="entry name" value="LYSOPHOSPHOLIPID ACYLTRANSFERASE 5"/>
    <property type="match status" value="1"/>
</dbReference>
<evidence type="ECO:0000256" key="13">
    <source>
        <dbReference type="ARBA" id="ARBA00023264"/>
    </source>
</evidence>
<evidence type="ECO:0000256" key="10">
    <source>
        <dbReference type="ARBA" id="ARBA00023098"/>
    </source>
</evidence>
<keyword evidence="5" id="KW-0444">Lipid biosynthesis</keyword>
<evidence type="ECO:0000256" key="8">
    <source>
        <dbReference type="ARBA" id="ARBA00022824"/>
    </source>
</evidence>
<keyword evidence="21" id="KW-1185">Reference proteome</keyword>
<name>A0A077ZGD4_TRITR</name>
<keyword evidence="12" id="KW-0594">Phospholipid biosynthesis</keyword>
<evidence type="ECO:0000256" key="12">
    <source>
        <dbReference type="ARBA" id="ARBA00023209"/>
    </source>
</evidence>
<dbReference type="InterPro" id="IPR004299">
    <property type="entry name" value="MBOAT_fam"/>
</dbReference>
<evidence type="ECO:0000313" key="21">
    <source>
        <dbReference type="Proteomes" id="UP000030665"/>
    </source>
</evidence>
<dbReference type="Pfam" id="PF03062">
    <property type="entry name" value="MBOAT"/>
    <property type="match status" value="1"/>
</dbReference>
<comment type="similarity">
    <text evidence="4">Belongs to the membrane-bound acyltransferase family.</text>
</comment>
<evidence type="ECO:0000256" key="7">
    <source>
        <dbReference type="ARBA" id="ARBA00022692"/>
    </source>
</evidence>
<keyword evidence="8" id="KW-0256">Endoplasmic reticulum</keyword>
<organism evidence="20 21">
    <name type="scientific">Trichuris trichiura</name>
    <name type="common">Whipworm</name>
    <name type="synonym">Trichocephalus trichiurus</name>
    <dbReference type="NCBI Taxonomy" id="36087"/>
    <lineage>
        <taxon>Eukaryota</taxon>
        <taxon>Metazoa</taxon>
        <taxon>Ecdysozoa</taxon>
        <taxon>Nematoda</taxon>
        <taxon>Enoplea</taxon>
        <taxon>Dorylaimia</taxon>
        <taxon>Trichinellida</taxon>
        <taxon>Trichuridae</taxon>
        <taxon>Trichuris</taxon>
    </lineage>
</organism>
<evidence type="ECO:0000256" key="9">
    <source>
        <dbReference type="ARBA" id="ARBA00022989"/>
    </source>
</evidence>
<evidence type="ECO:0000256" key="4">
    <source>
        <dbReference type="ARBA" id="ARBA00010323"/>
    </source>
</evidence>
<dbReference type="GO" id="GO:0006656">
    <property type="term" value="P:phosphatidylcholine biosynthetic process"/>
    <property type="evidence" value="ECO:0007669"/>
    <property type="project" value="TreeGrafter"/>
</dbReference>
<keyword evidence="14" id="KW-0012">Acyltransferase</keyword>
<gene>
    <name evidence="20" type="ORF">TTRE_0000696701</name>
</gene>
<accession>A0A077ZGD4</accession>
<dbReference type="GO" id="GO:0016020">
    <property type="term" value="C:membrane"/>
    <property type="evidence" value="ECO:0007669"/>
    <property type="project" value="UniProtKB-SubCell"/>
</dbReference>